<gene>
    <name evidence="10" type="ORF">BN980_GECA15s01088g</name>
</gene>
<reference evidence="10" key="1">
    <citation type="submission" date="2014-03" db="EMBL/GenBank/DDBJ databases">
        <authorList>
            <person name="Casaregola S."/>
        </authorList>
    </citation>
    <scope>NUCLEOTIDE SEQUENCE [LARGE SCALE GENOMIC DNA]</scope>
    <source>
        <strain evidence="10">CLIB 918</strain>
    </source>
</reference>
<dbReference type="InterPro" id="IPR036898">
    <property type="entry name" value="RNA_pol_Rpb7-like_N_sf"/>
</dbReference>
<dbReference type="Proteomes" id="UP000242525">
    <property type="component" value="Unassembled WGS sequence"/>
</dbReference>
<dbReference type="PANTHER" id="PTHR12709">
    <property type="entry name" value="DNA-DIRECTED RNA POLYMERASE II, III"/>
    <property type="match status" value="1"/>
</dbReference>
<comment type="caution">
    <text evidence="10">The sequence shown here is derived from an EMBL/GenBank/DDBJ whole genome shotgun (WGS) entry which is preliminary data.</text>
</comment>
<dbReference type="Gene3D" id="2.40.50.140">
    <property type="entry name" value="Nucleic acid-binding proteins"/>
    <property type="match status" value="1"/>
</dbReference>
<evidence type="ECO:0000313" key="10">
    <source>
        <dbReference type="EMBL" id="CDO56427.1"/>
    </source>
</evidence>
<dbReference type="InterPro" id="IPR004519">
    <property type="entry name" value="RNAP_E/RPC8"/>
</dbReference>
<evidence type="ECO:0000256" key="2">
    <source>
        <dbReference type="ARBA" id="ARBA00009307"/>
    </source>
</evidence>
<keyword evidence="5 6" id="KW-0539">Nucleus</keyword>
<dbReference type="InterPro" id="IPR012340">
    <property type="entry name" value="NA-bd_OB-fold"/>
</dbReference>
<evidence type="ECO:0000256" key="6">
    <source>
        <dbReference type="RuleBase" id="RU369086"/>
    </source>
</evidence>
<feature type="region of interest" description="Disordered" evidence="7">
    <location>
        <begin position="155"/>
        <end position="182"/>
    </location>
</feature>
<dbReference type="GO" id="GO:0005666">
    <property type="term" value="C:RNA polymerase III complex"/>
    <property type="evidence" value="ECO:0007669"/>
    <property type="project" value="UniProtKB-ARBA"/>
</dbReference>
<dbReference type="FunFam" id="2.40.50.140:FF:000221">
    <property type="entry name" value="DNA-directed RNA polymerase III subunit"/>
    <property type="match status" value="1"/>
</dbReference>
<dbReference type="NCBIfam" id="TIGR00448">
    <property type="entry name" value="rpoE"/>
    <property type="match status" value="1"/>
</dbReference>
<evidence type="ECO:0000259" key="8">
    <source>
        <dbReference type="Pfam" id="PF03876"/>
    </source>
</evidence>
<comment type="subcellular location">
    <subcellularLocation>
        <location evidence="1 6">Nucleus</location>
    </subcellularLocation>
</comment>
<feature type="domain" description="RNA polymerase III subunit Rpc25" evidence="9">
    <location>
        <begin position="83"/>
        <end position="194"/>
    </location>
</feature>
<dbReference type="CDD" id="cd04330">
    <property type="entry name" value="RNAP_III_Rpc25_N"/>
    <property type="match status" value="1"/>
</dbReference>
<feature type="compositionally biased region" description="Polar residues" evidence="7">
    <location>
        <begin position="170"/>
        <end position="182"/>
    </location>
</feature>
<evidence type="ECO:0000313" key="11">
    <source>
        <dbReference type="Proteomes" id="UP000242525"/>
    </source>
</evidence>
<keyword evidence="4 6" id="KW-0804">Transcription</keyword>
<dbReference type="InterPro" id="IPR045113">
    <property type="entry name" value="Rpb7-like"/>
</dbReference>
<dbReference type="InterPro" id="IPR005576">
    <property type="entry name" value="Rpb7-like_N"/>
</dbReference>
<comment type="similarity">
    <text evidence="2">Belongs to the eukaryotic RPB7/RPC8 RNA polymerase subunit family.</text>
</comment>
<evidence type="ECO:0000256" key="1">
    <source>
        <dbReference type="ARBA" id="ARBA00004123"/>
    </source>
</evidence>
<evidence type="ECO:0000259" key="9">
    <source>
        <dbReference type="Pfam" id="PF08292"/>
    </source>
</evidence>
<evidence type="ECO:0000256" key="3">
    <source>
        <dbReference type="ARBA" id="ARBA00022478"/>
    </source>
</evidence>
<dbReference type="GO" id="GO:0006384">
    <property type="term" value="P:transcription initiation at RNA polymerase III promoter"/>
    <property type="evidence" value="ECO:0007669"/>
    <property type="project" value="TreeGrafter"/>
</dbReference>
<accession>A0A0J9XGA0</accession>
<dbReference type="SUPFAM" id="SSF88798">
    <property type="entry name" value="N-terminal, heterodimerisation domain of RBP7 (RpoE)"/>
    <property type="match status" value="1"/>
</dbReference>
<dbReference type="GO" id="GO:0003899">
    <property type="term" value="F:DNA-directed RNA polymerase activity"/>
    <property type="evidence" value="ECO:0007669"/>
    <property type="project" value="InterPro"/>
</dbReference>
<dbReference type="Pfam" id="PF03876">
    <property type="entry name" value="SHS2_Rpb7-N"/>
    <property type="match status" value="1"/>
</dbReference>
<protein>
    <recommendedName>
        <fullName evidence="6">DNA-directed RNA polymerase subunit</fullName>
    </recommendedName>
</protein>
<dbReference type="Gene3D" id="3.30.1490.120">
    <property type="entry name" value="RNA polymerase Rpb7-like, N-terminal domain"/>
    <property type="match status" value="1"/>
</dbReference>
<dbReference type="EMBL" id="CCBN010000015">
    <property type="protein sequence ID" value="CDO56427.1"/>
    <property type="molecule type" value="Genomic_DNA"/>
</dbReference>
<proteinExistence type="inferred from homology"/>
<keyword evidence="11" id="KW-1185">Reference proteome</keyword>
<dbReference type="PANTHER" id="PTHR12709:SF1">
    <property type="entry name" value="DNA-DIRECTED RNA POLYMERASE III SUBUNIT RPC8"/>
    <property type="match status" value="1"/>
</dbReference>
<evidence type="ECO:0000256" key="4">
    <source>
        <dbReference type="ARBA" id="ARBA00023163"/>
    </source>
</evidence>
<dbReference type="InterPro" id="IPR013238">
    <property type="entry name" value="RNA_pol_III_Rbc25"/>
</dbReference>
<evidence type="ECO:0000256" key="7">
    <source>
        <dbReference type="SAM" id="MobiDB-lite"/>
    </source>
</evidence>
<comment type="function">
    <text evidence="6">DNA-dependent RNA polymerase which catalyzes the transcription of DNA into RNA using the four ribonucleoside triphosphates as substrates.</text>
</comment>
<sequence length="195" mass="22559">MFNLTKISDLIRLPPDEFSLPLSEALEDLINAKYSNKVIHNVGLCITLYDILEFEDGLTRNGDGSVYIKTTFRLVVFRPFVGEILIGWVSSCTEEGLNVKMEFFDDIFIPKHLLFESCVFIPREQAWVWKNGDDDFYIDTNEKIRFRVEQEVFTQHQPKNPGTPEDEQQQHNSPPSYMIQGSCQSDGLGLVTWWD</sequence>
<dbReference type="Pfam" id="PF08292">
    <property type="entry name" value="RNA_pol_Rbc25"/>
    <property type="match status" value="1"/>
</dbReference>
<dbReference type="OrthoDB" id="10256606at2759"/>
<evidence type="ECO:0000256" key="5">
    <source>
        <dbReference type="ARBA" id="ARBA00023242"/>
    </source>
</evidence>
<dbReference type="AlphaFoldDB" id="A0A0J9XGA0"/>
<feature type="domain" description="RNA polymerase Rpb7-like N-terminal" evidence="8">
    <location>
        <begin position="8"/>
        <end position="64"/>
    </location>
</feature>
<organism evidence="10 11">
    <name type="scientific">Geotrichum candidum</name>
    <name type="common">Oospora lactis</name>
    <name type="synonym">Dipodascus geotrichum</name>
    <dbReference type="NCBI Taxonomy" id="1173061"/>
    <lineage>
        <taxon>Eukaryota</taxon>
        <taxon>Fungi</taxon>
        <taxon>Dikarya</taxon>
        <taxon>Ascomycota</taxon>
        <taxon>Saccharomycotina</taxon>
        <taxon>Dipodascomycetes</taxon>
        <taxon>Dipodascales</taxon>
        <taxon>Dipodascaceae</taxon>
        <taxon>Geotrichum</taxon>
    </lineage>
</organism>
<dbReference type="SUPFAM" id="SSF50249">
    <property type="entry name" value="Nucleic acid-binding proteins"/>
    <property type="match status" value="1"/>
</dbReference>
<dbReference type="STRING" id="1173061.A0A0J9XGA0"/>
<name>A0A0J9XGA0_GEOCN</name>
<keyword evidence="3 6" id="KW-0240">DNA-directed RNA polymerase</keyword>
<dbReference type="GO" id="GO:0003677">
    <property type="term" value="F:DNA binding"/>
    <property type="evidence" value="ECO:0007669"/>
    <property type="project" value="InterPro"/>
</dbReference>